<feature type="compositionally biased region" description="Low complexity" evidence="1">
    <location>
        <begin position="321"/>
        <end position="330"/>
    </location>
</feature>
<dbReference type="KEGG" id="fte:Fluta_3570"/>
<organism evidence="2 3">
    <name type="scientific">Fluviicola taffensis (strain DSM 16823 / NCIMB 13979 / RW262)</name>
    <dbReference type="NCBI Taxonomy" id="755732"/>
    <lineage>
        <taxon>Bacteria</taxon>
        <taxon>Pseudomonadati</taxon>
        <taxon>Bacteroidota</taxon>
        <taxon>Flavobacteriia</taxon>
        <taxon>Flavobacteriales</taxon>
        <taxon>Crocinitomicaceae</taxon>
        <taxon>Fluviicola</taxon>
    </lineage>
</organism>
<dbReference type="RefSeq" id="WP_013688306.1">
    <property type="nucleotide sequence ID" value="NC_015321.1"/>
</dbReference>
<evidence type="ECO:0000313" key="2">
    <source>
        <dbReference type="EMBL" id="AEA45539.1"/>
    </source>
</evidence>
<reference evidence="2 3" key="1">
    <citation type="journal article" date="2011" name="Stand. Genomic Sci.">
        <title>Complete genome sequence of the gliding freshwater bacterium Fluviicola taffensis type strain (RW262).</title>
        <authorList>
            <person name="Woyke T."/>
            <person name="Chertkov O."/>
            <person name="Lapidus A."/>
            <person name="Nolan M."/>
            <person name="Lucas S."/>
            <person name="Del Rio T.G."/>
            <person name="Tice H."/>
            <person name="Cheng J.F."/>
            <person name="Tapia R."/>
            <person name="Han C."/>
            <person name="Goodwin L."/>
            <person name="Pitluck S."/>
            <person name="Liolios K."/>
            <person name="Pagani I."/>
            <person name="Ivanova N."/>
            <person name="Huntemann M."/>
            <person name="Mavromatis K."/>
            <person name="Mikhailova N."/>
            <person name="Pati A."/>
            <person name="Chen A."/>
            <person name="Palaniappan K."/>
            <person name="Land M."/>
            <person name="Hauser L."/>
            <person name="Brambilla E.M."/>
            <person name="Rohde M."/>
            <person name="Mwirichia R."/>
            <person name="Sikorski J."/>
            <person name="Tindall B.J."/>
            <person name="Goker M."/>
            <person name="Bristow J."/>
            <person name="Eisen J.A."/>
            <person name="Markowitz V."/>
            <person name="Hugenholtz P."/>
            <person name="Klenk H.P."/>
            <person name="Kyrpides N.C."/>
        </authorList>
    </citation>
    <scope>NUCLEOTIDE SEQUENCE [LARGE SCALE GENOMIC DNA]</scope>
    <source>
        <strain evidence="3">DSM 16823 / RW262 / RW262</strain>
    </source>
</reference>
<sequence precursor="true">MKFSILFFVSFFSIQSFGQFDVTAREQELCVLLDSVRASKTNDQKEFWNVQFKALLDNTLHEPTVFDLSFPKLRTLGVIDSPDNMVRIINWNVEQEDASQKYYAYVIHRESKTGKTKIFELIDNSMMLPGKPEETLASNMWYGALYYQIIPVEKGNKLYYTVLGWDGGTRMSNTKLIDVLYFTGSTLKLGYPLFKIGENTVKRVFFEHSERSVMSLKYEPEYKRIIFDHLSPETPTMEGFHEFYVPDMSYDALVLENNRWLLVEDVIGINKKQHIVSLSQINEKSGEVSSSSIDSKWEDPTGTGSSGSSDEVHVAVLPDANSTNTTNKNQKTVKKDENNPLNISTYKQDKKRKKEKRSSLTGDLSKTKKSKK</sequence>
<dbReference type="AlphaFoldDB" id="F2IDC4"/>
<proteinExistence type="predicted"/>
<dbReference type="EMBL" id="CP002542">
    <property type="protein sequence ID" value="AEA45539.1"/>
    <property type="molecule type" value="Genomic_DNA"/>
</dbReference>
<keyword evidence="3" id="KW-1185">Reference proteome</keyword>
<accession>F2IDC4</accession>
<evidence type="ECO:0000313" key="3">
    <source>
        <dbReference type="Proteomes" id="UP000007463"/>
    </source>
</evidence>
<feature type="region of interest" description="Disordered" evidence="1">
    <location>
        <begin position="289"/>
        <end position="372"/>
    </location>
</feature>
<name>F2IDC4_FLUTR</name>
<dbReference type="HOGENOM" id="CLU_063208_0_0_10"/>
<dbReference type="STRING" id="755732.Fluta_3570"/>
<protein>
    <submittedName>
        <fullName evidence="2">Uncharacterized protein</fullName>
    </submittedName>
</protein>
<gene>
    <name evidence="2" type="ordered locus">Fluta_3570</name>
</gene>
<dbReference type="eggNOG" id="ENOG502ZBYD">
    <property type="taxonomic scope" value="Bacteria"/>
</dbReference>
<evidence type="ECO:0000256" key="1">
    <source>
        <dbReference type="SAM" id="MobiDB-lite"/>
    </source>
</evidence>
<reference evidence="3" key="2">
    <citation type="submission" date="2011-02" db="EMBL/GenBank/DDBJ databases">
        <title>The complete genome of Fluviicola taffensis DSM 16823.</title>
        <authorList>
            <consortium name="US DOE Joint Genome Institute (JGI-PGF)"/>
            <person name="Lucas S."/>
            <person name="Copeland A."/>
            <person name="Lapidus A."/>
            <person name="Bruce D."/>
            <person name="Goodwin L."/>
            <person name="Pitluck S."/>
            <person name="Kyrpides N."/>
            <person name="Mavromatis K."/>
            <person name="Ivanova N."/>
            <person name="Mikhailova N."/>
            <person name="Pagani I."/>
            <person name="Chertkov O."/>
            <person name="Detter J.C."/>
            <person name="Han C."/>
            <person name="Tapia R."/>
            <person name="Land M."/>
            <person name="Hauser L."/>
            <person name="Markowitz V."/>
            <person name="Cheng J.-F."/>
            <person name="Hugenholtz P."/>
            <person name="Woyke T."/>
            <person name="Wu D."/>
            <person name="Tindall B."/>
            <person name="Pomrenke H.G."/>
            <person name="Brambilla E."/>
            <person name="Klenk H.-P."/>
            <person name="Eisen J.A."/>
        </authorList>
    </citation>
    <scope>NUCLEOTIDE SEQUENCE [LARGE SCALE GENOMIC DNA]</scope>
    <source>
        <strain evidence="3">DSM 16823 / RW262 / RW262</strain>
    </source>
</reference>
<dbReference type="Proteomes" id="UP000007463">
    <property type="component" value="Chromosome"/>
</dbReference>
<dbReference type="OrthoDB" id="788168at2"/>